<evidence type="ECO:0000313" key="3">
    <source>
        <dbReference type="Proteomes" id="UP000217676"/>
    </source>
</evidence>
<feature type="compositionally biased region" description="Basic residues" evidence="1">
    <location>
        <begin position="50"/>
        <end position="59"/>
    </location>
</feature>
<dbReference type="EMBL" id="AP017424">
    <property type="protein sequence ID" value="BAU84560.1"/>
    <property type="molecule type" value="Genomic_DNA"/>
</dbReference>
<protein>
    <submittedName>
        <fullName evidence="2">Uncharacterized protein</fullName>
    </submittedName>
</protein>
<evidence type="ECO:0000313" key="2">
    <source>
        <dbReference type="EMBL" id="BAU84560.1"/>
    </source>
</evidence>
<proteinExistence type="predicted"/>
<dbReference type="AlphaFoldDB" id="A0A160P2B9"/>
<dbReference type="Proteomes" id="UP000217676">
    <property type="component" value="Chromosome"/>
</dbReference>
<keyword evidence="3" id="KW-1185">Reference proteome</keyword>
<evidence type="ECO:0000256" key="1">
    <source>
        <dbReference type="SAM" id="MobiDB-lite"/>
    </source>
</evidence>
<gene>
    <name evidence="2" type="ORF">SLA_3653</name>
</gene>
<organism evidence="2 3">
    <name type="scientific">Streptomyces laurentii</name>
    <dbReference type="NCBI Taxonomy" id="39478"/>
    <lineage>
        <taxon>Bacteria</taxon>
        <taxon>Bacillati</taxon>
        <taxon>Actinomycetota</taxon>
        <taxon>Actinomycetes</taxon>
        <taxon>Kitasatosporales</taxon>
        <taxon>Streptomycetaceae</taxon>
        <taxon>Streptomyces</taxon>
    </lineage>
</organism>
<sequence length="59" mass="6451">MNKCERSERARRVLPTGRIAVRAAARAAGQGGHGLPTGGWAVWLETGGTPRRRRQGRWA</sequence>
<reference evidence="2 3" key="1">
    <citation type="journal article" date="2016" name="Genome Announc.">
        <title>Complete Genome Sequence of Thiostrepton-Producing Streptomyces laurentii ATCC 31255.</title>
        <authorList>
            <person name="Doi K."/>
            <person name="Fujino Y."/>
            <person name="Nagayoshi Y."/>
            <person name="Ohshima T."/>
            <person name="Ogata S."/>
        </authorList>
    </citation>
    <scope>NUCLEOTIDE SEQUENCE [LARGE SCALE GENOMIC DNA]</scope>
    <source>
        <strain evidence="2 3">ATCC 31255</strain>
    </source>
</reference>
<name>A0A160P2B9_STRLU</name>
<dbReference type="KEGG" id="slau:SLA_3653"/>
<feature type="region of interest" description="Disordered" evidence="1">
    <location>
        <begin position="25"/>
        <end position="59"/>
    </location>
</feature>
<accession>A0A160P2B9</accession>